<dbReference type="KEGG" id="phl:KKY_3126"/>
<dbReference type="STRING" id="1082931.KKY_3126"/>
<protein>
    <submittedName>
        <fullName evidence="1">Uncharacterized protein</fullName>
    </submittedName>
</protein>
<dbReference type="Proteomes" id="UP000008850">
    <property type="component" value="Chromosome"/>
</dbReference>
<evidence type="ECO:0000313" key="2">
    <source>
        <dbReference type="Proteomes" id="UP000008850"/>
    </source>
</evidence>
<dbReference type="PATRIC" id="fig|1082931.4.peg.3080"/>
<reference evidence="1 2" key="1">
    <citation type="journal article" date="2012" name="J. Bacteriol.">
        <title>Complete genome sequence of Pelagibacterium halotolerans B2T.</title>
        <authorList>
            <person name="Huo Y.Y."/>
            <person name="Cheng H."/>
            <person name="Han X.F."/>
            <person name="Jiang X.W."/>
            <person name="Sun C."/>
            <person name="Zhang X.Q."/>
            <person name="Zhu X.F."/>
            <person name="Liu Y.F."/>
            <person name="Li P.F."/>
            <person name="Ni P.X."/>
            <person name="Wu M."/>
        </authorList>
    </citation>
    <scope>NUCLEOTIDE SEQUENCE [LARGE SCALE GENOMIC DNA]</scope>
    <source>
        <strain evidence="2">DSM 22347 / JCM 15775 / CGMCC 1.7692 / B2</strain>
    </source>
</reference>
<accession>G4RGW3</accession>
<dbReference type="eggNOG" id="ENOG5033NEV">
    <property type="taxonomic scope" value="Bacteria"/>
</dbReference>
<proteinExistence type="predicted"/>
<dbReference type="HOGENOM" id="CLU_643805_0_0_5"/>
<keyword evidence="2" id="KW-1185">Reference proteome</keyword>
<sequence>MMSGPGIGVGLRPAGPAKWWPDGAQFAADFISRRFMSLQRPCALEEVLDFARPSPATAMNAQGQCLVFAPDAARLTADGLLIEAEATNVLRKSSGLADSSAWNAEGYAATTGNTRNFGALVLEECAVTSPAPFPKFRSLDTLSLSDGEYGVVSFFAVAGTSGPLRTHVSEGAGNTATSSEVSGDAFSKGAIVENNSSVTQYVSDGMENFGNGLYRLWTVFRNVSGSVQTYQAVPHIQGTGGVPAMVSACWMGGHQLEKGRWPTSLILTSGAPETRAADSVTVLAEAAGLGSAPSVALSARWLGGHPDEPWLLSLNDGTADNEMGVYLTTGAIGIHCTVTADGVEQASNGVSLSDLSHGDRIAFALAINDSQIYARHNGGSIVESGYSEVDIPTITQMQVGRGQTSMSSGMVLESLVVGSTASTDLT</sequence>
<name>G4RGW3_PELHB</name>
<dbReference type="AlphaFoldDB" id="G4RGW3"/>
<organism evidence="1 2">
    <name type="scientific">Pelagibacterium halotolerans (strain DSM 22347 / JCM 15775 / CGMCC 1.7692 / B2)</name>
    <dbReference type="NCBI Taxonomy" id="1082931"/>
    <lineage>
        <taxon>Bacteria</taxon>
        <taxon>Pseudomonadati</taxon>
        <taxon>Pseudomonadota</taxon>
        <taxon>Alphaproteobacteria</taxon>
        <taxon>Hyphomicrobiales</taxon>
        <taxon>Devosiaceae</taxon>
        <taxon>Pelagibacterium</taxon>
    </lineage>
</organism>
<evidence type="ECO:0000313" key="1">
    <source>
        <dbReference type="EMBL" id="AEQ53116.1"/>
    </source>
</evidence>
<dbReference type="EMBL" id="CP003075">
    <property type="protein sequence ID" value="AEQ53116.1"/>
    <property type="molecule type" value="Genomic_DNA"/>
</dbReference>
<gene>
    <name evidence="1" type="ordered locus">KKY_3126</name>
</gene>